<dbReference type="EMBL" id="RQZG01000016">
    <property type="protein sequence ID" value="RRD03779.1"/>
    <property type="molecule type" value="Genomic_DNA"/>
</dbReference>
<feature type="domain" description="Teneurin-like YD-shell" evidence="4">
    <location>
        <begin position="416"/>
        <end position="563"/>
    </location>
</feature>
<dbReference type="PANTHER" id="PTHR32305">
    <property type="match status" value="1"/>
</dbReference>
<protein>
    <recommendedName>
        <fullName evidence="4">Teneurin-like YD-shell domain-containing protein</fullName>
    </recommendedName>
</protein>
<dbReference type="Pfam" id="PF25023">
    <property type="entry name" value="TEN_YD-shell"/>
    <property type="match status" value="2"/>
</dbReference>
<dbReference type="InterPro" id="IPR022385">
    <property type="entry name" value="Rhs_assc_core"/>
</dbReference>
<evidence type="ECO:0000259" key="4">
    <source>
        <dbReference type="Pfam" id="PF25023"/>
    </source>
</evidence>
<keyword evidence="3" id="KW-0812">Transmembrane</keyword>
<dbReference type="InterPro" id="IPR050708">
    <property type="entry name" value="T6SS_VgrG/RHS"/>
</dbReference>
<organism evidence="5 6">
    <name type="scientific">Arachnia propionica</name>
    <dbReference type="NCBI Taxonomy" id="1750"/>
    <lineage>
        <taxon>Bacteria</taxon>
        <taxon>Bacillati</taxon>
        <taxon>Actinomycetota</taxon>
        <taxon>Actinomycetes</taxon>
        <taxon>Propionibacteriales</taxon>
        <taxon>Propionibacteriaceae</taxon>
        <taxon>Arachnia</taxon>
    </lineage>
</organism>
<feature type="domain" description="Teneurin-like YD-shell" evidence="4">
    <location>
        <begin position="138"/>
        <end position="265"/>
    </location>
</feature>
<keyword evidence="3" id="KW-0472">Membrane</keyword>
<evidence type="ECO:0000313" key="5">
    <source>
        <dbReference type="EMBL" id="RRD03779.1"/>
    </source>
</evidence>
<proteinExistence type="predicted"/>
<evidence type="ECO:0000313" key="6">
    <source>
        <dbReference type="Proteomes" id="UP000280819"/>
    </source>
</evidence>
<dbReference type="Proteomes" id="UP000280819">
    <property type="component" value="Unassembled WGS sequence"/>
</dbReference>
<sequence>DGGRWGFEHTPAGRLTATIDPLGARTEITHDTAGEVATVTDPLDRTTQSFHDDLGHLAATVLPDGRRWEYTHDALSRLVAVTDPDGARWEYTHDVMGQLTRQTDPTGRSWTTGYSKDHLETWQYPEIPDPPKSVQVTDRIGRVIAFTRGEEGGTHHTKYDACGRPIEYTSPDGGVTTLTRDLAGRVLQIKHPDGSVTTYSYDPVTGKLTGVTDAVGNTTTFITDADNHLIAEIDPAGGEIRYSHDSCGRITTAEHPVHGRSTWQYDLAGRVIATWSRFLGKRRFHYDAAGQLIEAVDALGRVTRYDYDRGGRATTITDPLGNVTHRTFNHLNLNTTETDPLGRVKKYRYDPAGRLIGHERATGEHLEWSFDGAGNIHQIIANGTIAATHRHDYRAGLLTVDDVTDPDEPVTHRLRWDPSGRLVEQTRDQATTKFGYDLLGRCVAVTAPNGDVTRYHYNPLGLCTRIDTPAGSVAQTFNPAGQITEAHTPTGRHTWDYVGGQVSRHRSETSNGTHVTVIERDEDGRITAITRDGRTTRYRHDPAGQLVEARTPTTNLSWIYDDAGRLVEEHDGDAVTRYVHDAAGQLLERHSPSGTTHYDYNRAGKRISEHGPHGQIEYTWSALGWLTHINGPHGATSLHVNALGELARVNDADLYWNTSSGQPLQIDDRTITITSVGTSIGPQWSPSSWRTGRLDTATGWDAAPTTSVDGVSITSDGGLHISGLEWLHHRVFQPDTRTFLTPDPLDPVTGSPTAGNPYHYANNNPLQAQDPQGLRPVTDQELAEYTHRNHTAGFWERNGTAVGGATLFVIGAGVAVLFPGAGTIIGGALMGAGTSMISQGLQNPGQPPDLVQVGIGAAFGAIVPGGGLSLMGKLAFGTGTGAVGGFTEALYTGWRDGLSGSAYWKNAATNTVVGAGTGGVATGAGMIIGKGVSAAKSGVQSLFSRGVPDVAPAPAAPSAPVPPGWGVTDSGLAVPPSAGAPRPPAPPPTGPVPDGWGVKSPTRA</sequence>
<evidence type="ECO:0000256" key="2">
    <source>
        <dbReference type="SAM" id="MobiDB-lite"/>
    </source>
</evidence>
<feature type="region of interest" description="Disordered" evidence="2">
    <location>
        <begin position="953"/>
        <end position="1004"/>
    </location>
</feature>
<comment type="caution">
    <text evidence="5">The sequence shown here is derived from an EMBL/GenBank/DDBJ whole genome shotgun (WGS) entry which is preliminary data.</text>
</comment>
<keyword evidence="1" id="KW-0677">Repeat</keyword>
<dbReference type="Pfam" id="PF05593">
    <property type="entry name" value="RHS_repeat"/>
    <property type="match status" value="3"/>
</dbReference>
<dbReference type="InterPro" id="IPR031325">
    <property type="entry name" value="RHS_repeat"/>
</dbReference>
<evidence type="ECO:0000256" key="3">
    <source>
        <dbReference type="SAM" id="Phobius"/>
    </source>
</evidence>
<gene>
    <name evidence="5" type="ORF">EII34_12330</name>
</gene>
<dbReference type="PANTHER" id="PTHR32305:SF15">
    <property type="entry name" value="PROTEIN RHSA-RELATED"/>
    <property type="match status" value="1"/>
</dbReference>
<feature type="compositionally biased region" description="Pro residues" evidence="2">
    <location>
        <begin position="981"/>
        <end position="991"/>
    </location>
</feature>
<dbReference type="InterPro" id="IPR006530">
    <property type="entry name" value="YD"/>
</dbReference>
<keyword evidence="3" id="KW-1133">Transmembrane helix</keyword>
<feature type="non-terminal residue" evidence="5">
    <location>
        <position position="1"/>
    </location>
</feature>
<feature type="transmembrane region" description="Helical" evidence="3">
    <location>
        <begin position="807"/>
        <end position="829"/>
    </location>
</feature>
<evidence type="ECO:0000256" key="1">
    <source>
        <dbReference type="ARBA" id="ARBA00022737"/>
    </source>
</evidence>
<dbReference type="AlphaFoldDB" id="A0A3P1T314"/>
<dbReference type="InterPro" id="IPR056823">
    <property type="entry name" value="TEN-like_YD-shell"/>
</dbReference>
<name>A0A3P1T314_9ACTN</name>
<feature type="compositionally biased region" description="Pro residues" evidence="2">
    <location>
        <begin position="954"/>
        <end position="963"/>
    </location>
</feature>
<dbReference type="Gene3D" id="2.180.10.10">
    <property type="entry name" value="RHS repeat-associated core"/>
    <property type="match status" value="4"/>
</dbReference>
<dbReference type="RefSeq" id="WP_311767291.1">
    <property type="nucleotide sequence ID" value="NZ_RQZG01000016.1"/>
</dbReference>
<accession>A0A3P1T314</accession>
<reference evidence="5 6" key="1">
    <citation type="submission" date="2018-11" db="EMBL/GenBank/DDBJ databases">
        <title>Genomes From Bacteria Associated with the Canine Oral Cavity: a Test Case for Automated Genome-Based Taxonomic Assignment.</title>
        <authorList>
            <person name="Coil D.A."/>
            <person name="Jospin G."/>
            <person name="Darling A.E."/>
            <person name="Wallis C."/>
            <person name="Davis I.J."/>
            <person name="Harris S."/>
            <person name="Eisen J.A."/>
            <person name="Holcombe L.J."/>
            <person name="O'Flynn C."/>
        </authorList>
    </citation>
    <scope>NUCLEOTIDE SEQUENCE [LARGE SCALE GENOMIC DNA]</scope>
    <source>
        <strain evidence="5 6">OH887_COT-365</strain>
    </source>
</reference>
<dbReference type="NCBIfam" id="TIGR03696">
    <property type="entry name" value="Rhs_assc_core"/>
    <property type="match status" value="1"/>
</dbReference>
<dbReference type="NCBIfam" id="TIGR01643">
    <property type="entry name" value="YD_repeat_2x"/>
    <property type="match status" value="11"/>
</dbReference>